<evidence type="ECO:0000256" key="5">
    <source>
        <dbReference type="RuleBase" id="RU363041"/>
    </source>
</evidence>
<comment type="subcellular location">
    <subcellularLocation>
        <location evidence="5">Cell membrane</location>
        <topology evidence="5">Multi-pass membrane protein</topology>
    </subcellularLocation>
    <subcellularLocation>
        <location evidence="1">Membrane</location>
        <topology evidence="1">Multi-pass membrane protein</topology>
    </subcellularLocation>
</comment>
<evidence type="ECO:0000313" key="7">
    <source>
        <dbReference type="Proteomes" id="UP000318294"/>
    </source>
</evidence>
<organism evidence="6 7">
    <name type="scientific">Tepidimonas charontis</name>
    <dbReference type="NCBI Taxonomy" id="2267262"/>
    <lineage>
        <taxon>Bacteria</taxon>
        <taxon>Pseudomonadati</taxon>
        <taxon>Pseudomonadota</taxon>
        <taxon>Betaproteobacteria</taxon>
        <taxon>Burkholderiales</taxon>
        <taxon>Tepidimonas</taxon>
    </lineage>
</organism>
<protein>
    <recommendedName>
        <fullName evidence="5">Probable membrane transporter protein</fullName>
    </recommendedName>
</protein>
<evidence type="ECO:0000256" key="1">
    <source>
        <dbReference type="ARBA" id="ARBA00004141"/>
    </source>
</evidence>
<accession>A0A554XL24</accession>
<gene>
    <name evidence="6" type="ORF">Tchar_00122</name>
</gene>
<evidence type="ECO:0000313" key="6">
    <source>
        <dbReference type="EMBL" id="TSE36498.1"/>
    </source>
</evidence>
<dbReference type="AlphaFoldDB" id="A0A554XL24"/>
<dbReference type="PANTHER" id="PTHR43483">
    <property type="entry name" value="MEMBRANE TRANSPORTER PROTEIN HI_0806-RELATED"/>
    <property type="match status" value="1"/>
</dbReference>
<sequence length="315" mass="32380">MALPRPHAQALLPMLGRRGVVDSPACTDSDRAVCCATSARWHRSIMLDPLLFIELAGIGLITGFLAGLLGIGGGMMLVPVITFVLDARGVVPDLAVKMAIATSMATIVFTSIASVRAHHRRGGVRWDLVARLTPGIVLGAALASAGVFRILQGRWLALLFGAFIGFTALQMLRARPVAPTRTLPGTAGLVGAGSVIGFASGLVGAGGGFLSVPFMTWCNVAMHQAVATSAALGFPIALANVVGYIWAGADVAGRPAGSLGYVYLPALVAVASTSVLAAPLGVRAAHALPVPTLKRVFAVALLWVAAAMIYRAWSG</sequence>
<feature type="transmembrane region" description="Helical" evidence="5">
    <location>
        <begin position="259"/>
        <end position="280"/>
    </location>
</feature>
<feature type="transmembrane region" description="Helical" evidence="5">
    <location>
        <begin position="98"/>
        <end position="116"/>
    </location>
</feature>
<feature type="transmembrane region" description="Helical" evidence="5">
    <location>
        <begin position="128"/>
        <end position="148"/>
    </location>
</feature>
<dbReference type="EMBL" id="VJON01000001">
    <property type="protein sequence ID" value="TSE36498.1"/>
    <property type="molecule type" value="Genomic_DNA"/>
</dbReference>
<evidence type="ECO:0000256" key="2">
    <source>
        <dbReference type="ARBA" id="ARBA00022692"/>
    </source>
</evidence>
<evidence type="ECO:0000256" key="4">
    <source>
        <dbReference type="ARBA" id="ARBA00023136"/>
    </source>
</evidence>
<keyword evidence="5" id="KW-1003">Cell membrane</keyword>
<evidence type="ECO:0000256" key="3">
    <source>
        <dbReference type="ARBA" id="ARBA00022989"/>
    </source>
</evidence>
<dbReference type="Pfam" id="PF01925">
    <property type="entry name" value="TauE"/>
    <property type="match status" value="1"/>
</dbReference>
<feature type="transmembrane region" description="Helical" evidence="5">
    <location>
        <begin position="292"/>
        <end position="313"/>
    </location>
</feature>
<feature type="transmembrane region" description="Helical" evidence="5">
    <location>
        <begin position="154"/>
        <end position="172"/>
    </location>
</feature>
<keyword evidence="7" id="KW-1185">Reference proteome</keyword>
<comment type="caution">
    <text evidence="6">The sequence shown here is derived from an EMBL/GenBank/DDBJ whole genome shotgun (WGS) entry which is preliminary data.</text>
</comment>
<dbReference type="InterPro" id="IPR002781">
    <property type="entry name" value="TM_pro_TauE-like"/>
</dbReference>
<reference evidence="6 7" key="1">
    <citation type="submission" date="2019-07" db="EMBL/GenBank/DDBJ databases">
        <title>Tepidimonas charontis SPSP-6 draft genome.</title>
        <authorList>
            <person name="Da Costa M.S."/>
            <person name="Froufe H.J.C."/>
            <person name="Egas C."/>
            <person name="Albuquerque L."/>
        </authorList>
    </citation>
    <scope>NUCLEOTIDE SEQUENCE [LARGE SCALE GENOMIC DNA]</scope>
    <source>
        <strain evidence="6 7">SPSP-6</strain>
    </source>
</reference>
<keyword evidence="4 5" id="KW-0472">Membrane</keyword>
<feature type="transmembrane region" description="Helical" evidence="5">
    <location>
        <begin position="184"/>
        <end position="205"/>
    </location>
</feature>
<dbReference type="PANTHER" id="PTHR43483:SF3">
    <property type="entry name" value="MEMBRANE TRANSPORTER PROTEIN HI_0806-RELATED"/>
    <property type="match status" value="1"/>
</dbReference>
<dbReference type="Proteomes" id="UP000318294">
    <property type="component" value="Unassembled WGS sequence"/>
</dbReference>
<feature type="transmembrane region" description="Helical" evidence="5">
    <location>
        <begin position="50"/>
        <end position="78"/>
    </location>
</feature>
<keyword evidence="3 5" id="KW-1133">Transmembrane helix</keyword>
<proteinExistence type="inferred from homology"/>
<dbReference type="GO" id="GO:0005886">
    <property type="term" value="C:plasma membrane"/>
    <property type="evidence" value="ECO:0007669"/>
    <property type="project" value="UniProtKB-SubCell"/>
</dbReference>
<feature type="transmembrane region" description="Helical" evidence="5">
    <location>
        <begin position="225"/>
        <end position="247"/>
    </location>
</feature>
<keyword evidence="2 5" id="KW-0812">Transmembrane</keyword>
<name>A0A554XL24_9BURK</name>
<comment type="similarity">
    <text evidence="5">Belongs to the 4-toluene sulfonate uptake permease (TSUP) (TC 2.A.102) family.</text>
</comment>